<dbReference type="RefSeq" id="WP_189098527.1">
    <property type="nucleotide sequence ID" value="NZ_BMQO01000001.1"/>
</dbReference>
<keyword evidence="2" id="KW-1185">Reference proteome</keyword>
<evidence type="ECO:0000313" key="2">
    <source>
        <dbReference type="Proteomes" id="UP000620633"/>
    </source>
</evidence>
<name>A0ABQ2SDR8_9DEIO</name>
<proteinExistence type="predicted"/>
<gene>
    <name evidence="1" type="ORF">GCM10008961_03710</name>
</gene>
<comment type="caution">
    <text evidence="1">The sequence shown here is derived from an EMBL/GenBank/DDBJ whole genome shotgun (WGS) entry which is preliminary data.</text>
</comment>
<evidence type="ECO:0000313" key="1">
    <source>
        <dbReference type="EMBL" id="GGS15550.1"/>
    </source>
</evidence>
<accession>A0ABQ2SDR8</accession>
<reference evidence="2" key="1">
    <citation type="journal article" date="2019" name="Int. J. Syst. Evol. Microbiol.">
        <title>The Global Catalogue of Microorganisms (GCM) 10K type strain sequencing project: providing services to taxonomists for standard genome sequencing and annotation.</title>
        <authorList>
            <consortium name="The Broad Institute Genomics Platform"/>
            <consortium name="The Broad Institute Genome Sequencing Center for Infectious Disease"/>
            <person name="Wu L."/>
            <person name="Ma J."/>
        </authorList>
    </citation>
    <scope>NUCLEOTIDE SEQUENCE [LARGE SCALE GENOMIC DNA]</scope>
    <source>
        <strain evidence="2">JCM 31406</strain>
    </source>
</reference>
<sequence>MLVPPVPYSFAHVAPPASRRFCGGEFVLLLVTADHDTRKELLWARVVVGLQDDLYRACTLEPSRCFEELPAGQIVHFRPHHVVQVRLSAPMSTMPTGTASPGGALCA</sequence>
<dbReference type="Proteomes" id="UP000620633">
    <property type="component" value="Unassembled WGS sequence"/>
</dbReference>
<evidence type="ECO:0008006" key="3">
    <source>
        <dbReference type="Google" id="ProtNLM"/>
    </source>
</evidence>
<protein>
    <recommendedName>
        <fullName evidence="3">DUF2314 domain-containing protein</fullName>
    </recommendedName>
</protein>
<organism evidence="1 2">
    <name type="scientific">Deinococcus knuensis</name>
    <dbReference type="NCBI Taxonomy" id="1837380"/>
    <lineage>
        <taxon>Bacteria</taxon>
        <taxon>Thermotogati</taxon>
        <taxon>Deinococcota</taxon>
        <taxon>Deinococci</taxon>
        <taxon>Deinococcales</taxon>
        <taxon>Deinococcaceae</taxon>
        <taxon>Deinococcus</taxon>
    </lineage>
</organism>
<dbReference type="EMBL" id="BMQO01000001">
    <property type="protein sequence ID" value="GGS15550.1"/>
    <property type="molecule type" value="Genomic_DNA"/>
</dbReference>